<comment type="function">
    <text evidence="8">Reversible hydration of carbon dioxide.</text>
</comment>
<proteinExistence type="inferred from homology"/>
<dbReference type="GO" id="GO:0015976">
    <property type="term" value="P:carbon utilization"/>
    <property type="evidence" value="ECO:0007669"/>
    <property type="project" value="InterPro"/>
</dbReference>
<feature type="binding site" evidence="7">
    <location>
        <position position="49"/>
    </location>
    <ligand>
        <name>Zn(2+)</name>
        <dbReference type="ChEBI" id="CHEBI:29105"/>
    </ligand>
</feature>
<keyword evidence="10" id="KW-1185">Reference proteome</keyword>
<dbReference type="InterPro" id="IPR036874">
    <property type="entry name" value="Carbonic_anhydrase_sf"/>
</dbReference>
<evidence type="ECO:0000256" key="8">
    <source>
        <dbReference type="RuleBase" id="RU003956"/>
    </source>
</evidence>
<evidence type="ECO:0000256" key="6">
    <source>
        <dbReference type="ARBA" id="ARBA00048348"/>
    </source>
</evidence>
<dbReference type="EMBL" id="MBFR01000069">
    <property type="protein sequence ID" value="PVU94941.1"/>
    <property type="molecule type" value="Genomic_DNA"/>
</dbReference>
<dbReference type="GO" id="GO:0004089">
    <property type="term" value="F:carbonate dehydratase activity"/>
    <property type="evidence" value="ECO:0007669"/>
    <property type="project" value="UniProtKB-UniRule"/>
</dbReference>
<dbReference type="GO" id="GO:0008270">
    <property type="term" value="F:zinc ion binding"/>
    <property type="evidence" value="ECO:0007669"/>
    <property type="project" value="UniProtKB-UniRule"/>
</dbReference>
<comment type="catalytic activity">
    <reaction evidence="6 8">
        <text>hydrogencarbonate + H(+) = CO2 + H2O</text>
        <dbReference type="Rhea" id="RHEA:10748"/>
        <dbReference type="ChEBI" id="CHEBI:15377"/>
        <dbReference type="ChEBI" id="CHEBI:15378"/>
        <dbReference type="ChEBI" id="CHEBI:16526"/>
        <dbReference type="ChEBI" id="CHEBI:17544"/>
        <dbReference type="EC" id="4.2.1.1"/>
    </reaction>
</comment>
<dbReference type="OrthoDB" id="10248475at2759"/>
<evidence type="ECO:0000256" key="2">
    <source>
        <dbReference type="ARBA" id="ARBA00012925"/>
    </source>
</evidence>
<dbReference type="SMART" id="SM00947">
    <property type="entry name" value="Pro_CA"/>
    <property type="match status" value="1"/>
</dbReference>
<dbReference type="Pfam" id="PF00484">
    <property type="entry name" value="Pro_CA"/>
    <property type="match status" value="1"/>
</dbReference>
<dbReference type="Proteomes" id="UP000245383">
    <property type="component" value="Unassembled WGS sequence"/>
</dbReference>
<comment type="cofactor">
    <cofactor evidence="7">
        <name>Zn(2+)</name>
        <dbReference type="ChEBI" id="CHEBI:29105"/>
    </cofactor>
    <text evidence="7">Binds 1 zinc ion per subunit.</text>
</comment>
<dbReference type="AlphaFoldDB" id="A0A2T9YRK9"/>
<dbReference type="SUPFAM" id="SSF53056">
    <property type="entry name" value="beta-carbonic anhydrase, cab"/>
    <property type="match status" value="1"/>
</dbReference>
<evidence type="ECO:0000256" key="7">
    <source>
        <dbReference type="PIRSR" id="PIRSR601765-1"/>
    </source>
</evidence>
<dbReference type="PANTHER" id="PTHR11002:SF76">
    <property type="entry name" value="CARBONIC ANHYDRASE"/>
    <property type="match status" value="1"/>
</dbReference>
<evidence type="ECO:0000256" key="3">
    <source>
        <dbReference type="ARBA" id="ARBA00022723"/>
    </source>
</evidence>
<dbReference type="STRING" id="133385.A0A2T9YRK9"/>
<dbReference type="InterPro" id="IPR001765">
    <property type="entry name" value="Carbonic_anhydrase"/>
</dbReference>
<dbReference type="EC" id="4.2.1.1" evidence="2 8"/>
<dbReference type="Gene3D" id="3.40.1050.10">
    <property type="entry name" value="Carbonic anhydrase"/>
    <property type="match status" value="1"/>
</dbReference>
<organism evidence="9 10">
    <name type="scientific">Smittium simulii</name>
    <dbReference type="NCBI Taxonomy" id="133385"/>
    <lineage>
        <taxon>Eukaryota</taxon>
        <taxon>Fungi</taxon>
        <taxon>Fungi incertae sedis</taxon>
        <taxon>Zoopagomycota</taxon>
        <taxon>Kickxellomycotina</taxon>
        <taxon>Harpellomycetes</taxon>
        <taxon>Harpellales</taxon>
        <taxon>Legeriomycetaceae</taxon>
        <taxon>Smittium</taxon>
    </lineage>
</organism>
<evidence type="ECO:0000313" key="9">
    <source>
        <dbReference type="EMBL" id="PVU94941.1"/>
    </source>
</evidence>
<keyword evidence="4 7" id="KW-0862">Zinc</keyword>
<sequence length="211" mass="23726">MSSLVTSNDYIMNLITSNNNFAFEKIRKDPNYFNNIYNTQDPKVLWIGCSDSRTSPEVLTNSDLGSIFVLRNIGNSVILEDSDSKAVVQYAVEHLKIYDIMVVGHTACGAVKAALNFNETSGDIASWVKPIRDVYLENACIIDELETEEERVTELSKLNVKRVVDVINSLEFYRDASEHGKHINVNGFLLSLHTGLLENLHLNKTDFHDGN</sequence>
<accession>A0A2T9YRK9</accession>
<keyword evidence="3 7" id="KW-0479">Metal-binding</keyword>
<keyword evidence="5 8" id="KW-0456">Lyase</keyword>
<feature type="binding site" evidence="7">
    <location>
        <position position="105"/>
    </location>
    <ligand>
        <name>Zn(2+)</name>
        <dbReference type="ChEBI" id="CHEBI:29105"/>
    </ligand>
</feature>
<name>A0A2T9YRK9_9FUNG</name>
<feature type="binding site" evidence="7">
    <location>
        <position position="108"/>
    </location>
    <ligand>
        <name>Zn(2+)</name>
        <dbReference type="ChEBI" id="CHEBI:29105"/>
    </ligand>
</feature>
<feature type="binding site" evidence="7">
    <location>
        <position position="51"/>
    </location>
    <ligand>
        <name>Zn(2+)</name>
        <dbReference type="ChEBI" id="CHEBI:29105"/>
    </ligand>
</feature>
<dbReference type="InterPro" id="IPR015892">
    <property type="entry name" value="Carbonic_anhydrase_CS"/>
</dbReference>
<comment type="similarity">
    <text evidence="1 8">Belongs to the beta-class carbonic anhydrase family.</text>
</comment>
<protein>
    <recommendedName>
        <fullName evidence="2 8">Carbonic anhydrase</fullName>
        <ecNumber evidence="2 8">4.2.1.1</ecNumber>
    </recommendedName>
    <alternativeName>
        <fullName evidence="8">Carbonate dehydratase</fullName>
    </alternativeName>
</protein>
<reference evidence="9 10" key="1">
    <citation type="journal article" date="2018" name="MBio">
        <title>Comparative Genomics Reveals the Core Gene Toolbox for the Fungus-Insect Symbiosis.</title>
        <authorList>
            <person name="Wang Y."/>
            <person name="Stata M."/>
            <person name="Wang W."/>
            <person name="Stajich J.E."/>
            <person name="White M.M."/>
            <person name="Moncalvo J.M."/>
        </authorList>
    </citation>
    <scope>NUCLEOTIDE SEQUENCE [LARGE SCALE GENOMIC DNA]</scope>
    <source>
        <strain evidence="9 10">SWE-8-4</strain>
    </source>
</reference>
<dbReference type="PROSITE" id="PS00705">
    <property type="entry name" value="PROK_CO2_ANHYDRASE_2"/>
    <property type="match status" value="1"/>
</dbReference>
<evidence type="ECO:0000256" key="5">
    <source>
        <dbReference type="ARBA" id="ARBA00023239"/>
    </source>
</evidence>
<evidence type="ECO:0000256" key="4">
    <source>
        <dbReference type="ARBA" id="ARBA00022833"/>
    </source>
</evidence>
<gene>
    <name evidence="9" type="ORF">BB561_002163</name>
</gene>
<comment type="caution">
    <text evidence="9">The sequence shown here is derived from an EMBL/GenBank/DDBJ whole genome shotgun (WGS) entry which is preliminary data.</text>
</comment>
<evidence type="ECO:0000256" key="1">
    <source>
        <dbReference type="ARBA" id="ARBA00006217"/>
    </source>
</evidence>
<dbReference type="PANTHER" id="PTHR11002">
    <property type="entry name" value="CARBONIC ANHYDRASE"/>
    <property type="match status" value="1"/>
</dbReference>
<evidence type="ECO:0000313" key="10">
    <source>
        <dbReference type="Proteomes" id="UP000245383"/>
    </source>
</evidence>